<dbReference type="EMBL" id="AFRZ01000001">
    <property type="protein sequence ID" value="EHP30867.1"/>
    <property type="molecule type" value="Genomic_DNA"/>
</dbReference>
<sequence length="51" mass="5793">MDNNEGIDKELTKKEDALIQSLEELTSSTLKLENLKADLDNLISHQNHKQS</sequence>
<dbReference type="Proteomes" id="UP000006431">
    <property type="component" value="Unassembled WGS sequence"/>
</dbReference>
<accession>B6BML6</accession>
<protein>
    <submittedName>
        <fullName evidence="1">Uncharacterized protein</fullName>
    </submittedName>
</protein>
<evidence type="ECO:0000313" key="2">
    <source>
        <dbReference type="Proteomes" id="UP000006431"/>
    </source>
</evidence>
<dbReference type="PATRIC" id="fig|929558.5.peg.2334"/>
<keyword evidence="2" id="KW-1185">Reference proteome</keyword>
<evidence type="ECO:0000313" key="1">
    <source>
        <dbReference type="EMBL" id="EHP30867.1"/>
    </source>
</evidence>
<dbReference type="AlphaFoldDB" id="B6BML6"/>
<dbReference type="HOGENOM" id="CLU_3104635_0_0_7"/>
<gene>
    <name evidence="1" type="ORF">SMGD1_2344</name>
</gene>
<name>B6BML6_SULGG</name>
<organism evidence="1 2">
    <name type="scientific">Sulfurimonas gotlandica (strain DSM 19862 / JCM 16533 / GD1)</name>
    <dbReference type="NCBI Taxonomy" id="929558"/>
    <lineage>
        <taxon>Bacteria</taxon>
        <taxon>Pseudomonadati</taxon>
        <taxon>Campylobacterota</taxon>
        <taxon>Epsilonproteobacteria</taxon>
        <taxon>Campylobacterales</taxon>
        <taxon>Sulfurimonadaceae</taxon>
        <taxon>Sulfurimonas</taxon>
    </lineage>
</organism>
<proteinExistence type="predicted"/>
<accession>H1FYQ2</accession>
<reference evidence="1 2" key="1">
    <citation type="journal article" date="2012" name="Proc. Natl. Acad. Sci. U.S.A.">
        <title>Genome and physiology of a model Epsilonproteobacterium responsible for sulfide detoxification in marine oxygen depletion zones.</title>
        <authorList>
            <person name="Grote J."/>
            <person name="Schott T."/>
            <person name="Bruckner C.G."/>
            <person name="Glockner F.O."/>
            <person name="Jost G."/>
            <person name="Teeling H."/>
            <person name="Labrenz M."/>
            <person name="Jurgens K."/>
        </authorList>
    </citation>
    <scope>NUCLEOTIDE SEQUENCE [LARGE SCALE GENOMIC DNA]</scope>
    <source>
        <strain evidence="1 2">GD1</strain>
    </source>
</reference>
<dbReference type="STRING" id="929558.SMGD1_2344"/>
<comment type="caution">
    <text evidence="1">The sequence shown here is derived from an EMBL/GenBank/DDBJ whole genome shotgun (WGS) entry which is preliminary data.</text>
</comment>